<dbReference type="Proteomes" id="UP000593566">
    <property type="component" value="Unassembled WGS sequence"/>
</dbReference>
<protein>
    <submittedName>
        <fullName evidence="2">Uncharacterized protein</fullName>
    </submittedName>
</protein>
<dbReference type="EMBL" id="JACCJB010000021">
    <property type="protein sequence ID" value="KAF6218789.1"/>
    <property type="molecule type" value="Genomic_DNA"/>
</dbReference>
<dbReference type="AlphaFoldDB" id="A0A8H6C8H2"/>
<proteinExistence type="predicted"/>
<comment type="caution">
    <text evidence="2">The sequence shown here is derived from an EMBL/GenBank/DDBJ whole genome shotgun (WGS) entry which is preliminary data.</text>
</comment>
<evidence type="ECO:0000256" key="1">
    <source>
        <dbReference type="SAM" id="MobiDB-lite"/>
    </source>
</evidence>
<feature type="compositionally biased region" description="Acidic residues" evidence="1">
    <location>
        <begin position="76"/>
        <end position="90"/>
    </location>
</feature>
<feature type="region of interest" description="Disordered" evidence="1">
    <location>
        <begin position="65"/>
        <end position="96"/>
    </location>
</feature>
<organism evidence="2 3">
    <name type="scientific">Letharia lupina</name>
    <dbReference type="NCBI Taxonomy" id="560253"/>
    <lineage>
        <taxon>Eukaryota</taxon>
        <taxon>Fungi</taxon>
        <taxon>Dikarya</taxon>
        <taxon>Ascomycota</taxon>
        <taxon>Pezizomycotina</taxon>
        <taxon>Lecanoromycetes</taxon>
        <taxon>OSLEUM clade</taxon>
        <taxon>Lecanoromycetidae</taxon>
        <taxon>Lecanorales</taxon>
        <taxon>Lecanorineae</taxon>
        <taxon>Parmeliaceae</taxon>
        <taxon>Letharia</taxon>
    </lineage>
</organism>
<accession>A0A8H6C8H2</accession>
<evidence type="ECO:0000313" key="2">
    <source>
        <dbReference type="EMBL" id="KAF6218789.1"/>
    </source>
</evidence>
<dbReference type="RefSeq" id="XP_037148224.1">
    <property type="nucleotide sequence ID" value="XM_037296242.1"/>
</dbReference>
<sequence>MPLHDVGVYETMKILSVFDDTAKIELIKPVSRHRKRRLLPYCQERGGETESDHDPVGQTSTAVTENAAAAAAVRDSDEDLDDAGDPDDVDTAPVLE</sequence>
<keyword evidence="3" id="KW-1185">Reference proteome</keyword>
<reference evidence="2 3" key="1">
    <citation type="journal article" date="2020" name="Genomics">
        <title>Complete, high-quality genomes from long-read metagenomic sequencing of two wolf lichen thalli reveals enigmatic genome architecture.</title>
        <authorList>
            <person name="McKenzie S.K."/>
            <person name="Walston R.F."/>
            <person name="Allen J.L."/>
        </authorList>
    </citation>
    <scope>NUCLEOTIDE SEQUENCE [LARGE SCALE GENOMIC DNA]</scope>
    <source>
        <strain evidence="2">WasteWater1</strain>
    </source>
</reference>
<gene>
    <name evidence="2" type="ORF">HO133_005332</name>
</gene>
<name>A0A8H6C8H2_9LECA</name>
<dbReference type="GeneID" id="59333738"/>
<evidence type="ECO:0000313" key="3">
    <source>
        <dbReference type="Proteomes" id="UP000593566"/>
    </source>
</evidence>